<protein>
    <submittedName>
        <fullName evidence="1">Uncharacterized protein</fullName>
    </submittedName>
</protein>
<dbReference type="AlphaFoldDB" id="A0A2A4G249"/>
<comment type="caution">
    <text evidence="1">The sequence shown here is derived from an EMBL/GenBank/DDBJ whole genome shotgun (WGS) entry which is preliminary data.</text>
</comment>
<evidence type="ECO:0000313" key="1">
    <source>
        <dbReference type="EMBL" id="PCE44094.1"/>
    </source>
</evidence>
<dbReference type="RefSeq" id="WP_066958905.1">
    <property type="nucleotide sequence ID" value="NZ_CP023449.1"/>
</dbReference>
<evidence type="ECO:0000313" key="2">
    <source>
        <dbReference type="Proteomes" id="UP000218934"/>
    </source>
</evidence>
<accession>A0A2A4G249</accession>
<dbReference type="EMBL" id="NWUF01000001">
    <property type="protein sequence ID" value="PCE44094.1"/>
    <property type="molecule type" value="Genomic_DNA"/>
</dbReference>
<keyword evidence="2" id="KW-1185">Reference proteome</keyword>
<gene>
    <name evidence="1" type="ORF">COO09_00145</name>
</gene>
<organism evidence="1 2">
    <name type="scientific">Rhizorhabdus dicambivorans</name>
    <dbReference type="NCBI Taxonomy" id="1850238"/>
    <lineage>
        <taxon>Bacteria</taxon>
        <taxon>Pseudomonadati</taxon>
        <taxon>Pseudomonadota</taxon>
        <taxon>Alphaproteobacteria</taxon>
        <taxon>Sphingomonadales</taxon>
        <taxon>Sphingomonadaceae</taxon>
        <taxon>Rhizorhabdus</taxon>
    </lineage>
</organism>
<dbReference type="OrthoDB" id="7473760at2"/>
<name>A0A2A4G249_9SPHN</name>
<proteinExistence type="predicted"/>
<reference evidence="1 2" key="1">
    <citation type="submission" date="2017-09" db="EMBL/GenBank/DDBJ databases">
        <title>The Catabolism of 3,6-Dichlorosalicylic acid is Initiated by the Cytochrome P450 Monooxygenase DsmABC in Rhizorhabdus dicambivorans Ndbn-20.</title>
        <authorList>
            <person name="Na L."/>
        </authorList>
    </citation>
    <scope>NUCLEOTIDE SEQUENCE [LARGE SCALE GENOMIC DNA]</scope>
    <source>
        <strain evidence="1 2">Ndbn-20m</strain>
    </source>
</reference>
<dbReference type="Proteomes" id="UP000218934">
    <property type="component" value="Unassembled WGS sequence"/>
</dbReference>
<sequence>MSDPVKAITGVLRQCCDPPATLRIERGESRAWQSLLFDGARHHIRLGLSGGRLDGALDRLRQALAVPDFVIPGHIVADIRLSAVDHEGEHAVLTLEALTIEA</sequence>
<dbReference type="KEGG" id="rdi:CMV14_10760"/>